<feature type="compositionally biased region" description="Polar residues" evidence="1">
    <location>
        <begin position="148"/>
        <end position="159"/>
    </location>
</feature>
<keyword evidence="4" id="KW-1185">Reference proteome</keyword>
<evidence type="ECO:0000313" key="3">
    <source>
        <dbReference type="EMBL" id="RDI65838.1"/>
    </source>
</evidence>
<organism evidence="3 4">
    <name type="scientific">Nocardia pseudobrasiliensis</name>
    <dbReference type="NCBI Taxonomy" id="45979"/>
    <lineage>
        <taxon>Bacteria</taxon>
        <taxon>Bacillati</taxon>
        <taxon>Actinomycetota</taxon>
        <taxon>Actinomycetes</taxon>
        <taxon>Mycobacteriales</taxon>
        <taxon>Nocardiaceae</taxon>
        <taxon>Nocardia</taxon>
    </lineage>
</organism>
<feature type="signal peptide" evidence="2">
    <location>
        <begin position="1"/>
        <end position="29"/>
    </location>
</feature>
<dbReference type="Proteomes" id="UP000254869">
    <property type="component" value="Unassembled WGS sequence"/>
</dbReference>
<evidence type="ECO:0000256" key="2">
    <source>
        <dbReference type="SAM" id="SignalP"/>
    </source>
</evidence>
<comment type="caution">
    <text evidence="3">The sequence shown here is derived from an EMBL/GenBank/DDBJ whole genome shotgun (WGS) entry which is preliminary data.</text>
</comment>
<feature type="compositionally biased region" description="Polar residues" evidence="1">
    <location>
        <begin position="88"/>
        <end position="107"/>
    </location>
</feature>
<dbReference type="AlphaFoldDB" id="A0A370I519"/>
<dbReference type="EMBL" id="QQBC01000005">
    <property type="protein sequence ID" value="RDI65838.1"/>
    <property type="molecule type" value="Genomic_DNA"/>
</dbReference>
<feature type="region of interest" description="Disordered" evidence="1">
    <location>
        <begin position="75"/>
        <end position="159"/>
    </location>
</feature>
<reference evidence="3 4" key="1">
    <citation type="submission" date="2018-07" db="EMBL/GenBank/DDBJ databases">
        <title>Genomic Encyclopedia of Type Strains, Phase IV (KMG-IV): sequencing the most valuable type-strain genomes for metagenomic binning, comparative biology and taxonomic classification.</title>
        <authorList>
            <person name="Goeker M."/>
        </authorList>
    </citation>
    <scope>NUCLEOTIDE SEQUENCE [LARGE SCALE GENOMIC DNA]</scope>
    <source>
        <strain evidence="3 4">DSM 44290</strain>
    </source>
</reference>
<protein>
    <recommendedName>
        <fullName evidence="5">Ig-like domain-containing protein</fullName>
    </recommendedName>
</protein>
<proteinExistence type="predicted"/>
<dbReference type="STRING" id="1210086.GCA_001613105_04203"/>
<accession>A0A370I519</accession>
<name>A0A370I519_9NOCA</name>
<feature type="chain" id="PRO_5016697224" description="Ig-like domain-containing protein" evidence="2">
    <location>
        <begin position="30"/>
        <end position="176"/>
    </location>
</feature>
<feature type="compositionally biased region" description="Basic residues" evidence="1">
    <location>
        <begin position="120"/>
        <end position="130"/>
    </location>
</feature>
<evidence type="ECO:0000256" key="1">
    <source>
        <dbReference type="SAM" id="MobiDB-lite"/>
    </source>
</evidence>
<sequence>MVNSRFTLALTVSVFAALTGIPLAGPADAAAPLLTCDETGKVRWDAPGIGDSPAKIHWTDEITFTNCTGTAVDKGLPIPKSETDDGTETASCGQETTDNTSTGTITWSFGEDSKVSSGGHAKHNKHKKSRPGVFPTRIDTGNYKGKSATDSNTVTSEQPCPGVTSATLVGTFTITS</sequence>
<keyword evidence="2" id="KW-0732">Signal</keyword>
<evidence type="ECO:0000313" key="4">
    <source>
        <dbReference type="Proteomes" id="UP000254869"/>
    </source>
</evidence>
<gene>
    <name evidence="3" type="ORF">DFR76_105154</name>
</gene>
<dbReference type="RefSeq" id="WP_068000137.1">
    <property type="nucleotide sequence ID" value="NZ_QQBC01000005.1"/>
</dbReference>
<evidence type="ECO:0008006" key="5">
    <source>
        <dbReference type="Google" id="ProtNLM"/>
    </source>
</evidence>